<dbReference type="Proteomes" id="UP000002026">
    <property type="component" value="Chromosome"/>
</dbReference>
<keyword evidence="7" id="KW-1185">Reference proteome</keyword>
<dbReference type="Gene3D" id="3.60.15.10">
    <property type="entry name" value="Ribonuclease Z/Hydroxyacylglutathione hydrolase-like"/>
    <property type="match status" value="1"/>
</dbReference>
<feature type="domain" description="Metallo-beta-lactamase" evidence="5">
    <location>
        <begin position="30"/>
        <end position="212"/>
    </location>
</feature>
<gene>
    <name evidence="6" type="ordered locus">Shel_21890</name>
</gene>
<dbReference type="InterPro" id="IPR001279">
    <property type="entry name" value="Metallo-B-lactamas"/>
</dbReference>
<evidence type="ECO:0000256" key="2">
    <source>
        <dbReference type="ARBA" id="ARBA00022723"/>
    </source>
</evidence>
<organism evidence="6 7">
    <name type="scientific">Slackia heliotrinireducens (strain ATCC 29202 / DSM 20476 / NCTC 11029 / RHS 1)</name>
    <name type="common">Peptococcus heliotrinreducens</name>
    <dbReference type="NCBI Taxonomy" id="471855"/>
    <lineage>
        <taxon>Bacteria</taxon>
        <taxon>Bacillati</taxon>
        <taxon>Actinomycetota</taxon>
        <taxon>Coriobacteriia</taxon>
        <taxon>Eggerthellales</taxon>
        <taxon>Eggerthellaceae</taxon>
        <taxon>Slackia</taxon>
    </lineage>
</organism>
<reference evidence="6 7" key="1">
    <citation type="journal article" date="2009" name="Stand. Genomic Sci.">
        <title>Complete genome sequence of Slackia heliotrinireducens type strain (RHS 1).</title>
        <authorList>
            <person name="Pukall R."/>
            <person name="Lapidus A."/>
            <person name="Nolan M."/>
            <person name="Copeland A."/>
            <person name="Glavina Del Rio T."/>
            <person name="Lucas S."/>
            <person name="Chen F."/>
            <person name="Tice H."/>
            <person name="Cheng J.F."/>
            <person name="Chertkov O."/>
            <person name="Bruce D."/>
            <person name="Goodwin L."/>
            <person name="Kuske C."/>
            <person name="Brettin T."/>
            <person name="Detter J.C."/>
            <person name="Han C."/>
            <person name="Pitluck S."/>
            <person name="Pati A."/>
            <person name="Mavrommatis K."/>
            <person name="Ivanova N."/>
            <person name="Ovchinnikova G."/>
            <person name="Chen A."/>
            <person name="Palaniappan K."/>
            <person name="Schneider S."/>
            <person name="Rohde M."/>
            <person name="Chain P."/>
            <person name="D'haeseleer P."/>
            <person name="Goker M."/>
            <person name="Bristow J."/>
            <person name="Eisen J.A."/>
            <person name="Markowitz V."/>
            <person name="Kyrpides N.C."/>
            <person name="Klenk H.P."/>
            <person name="Hugenholtz P."/>
        </authorList>
    </citation>
    <scope>NUCLEOTIDE SEQUENCE [LARGE SCALE GENOMIC DNA]</scope>
    <source>
        <strain evidence="7">ATCC 29202 / DSM 20476 / NCTC 11029 / RHS 1</strain>
    </source>
</reference>
<dbReference type="HOGENOM" id="CLU_030571_5_4_11"/>
<dbReference type="STRING" id="471855.Shel_21890"/>
<dbReference type="InterPro" id="IPR051453">
    <property type="entry name" value="MBL_Glyoxalase_II"/>
</dbReference>
<keyword evidence="4" id="KW-0862">Zinc</keyword>
<dbReference type="InterPro" id="IPR036866">
    <property type="entry name" value="RibonucZ/Hydroxyglut_hydro"/>
</dbReference>
<evidence type="ECO:0000256" key="3">
    <source>
        <dbReference type="ARBA" id="ARBA00022801"/>
    </source>
</evidence>
<evidence type="ECO:0000256" key="4">
    <source>
        <dbReference type="ARBA" id="ARBA00022833"/>
    </source>
</evidence>
<accession>C7N8G4</accession>
<keyword evidence="2" id="KW-0479">Metal-binding</keyword>
<dbReference type="AlphaFoldDB" id="C7N8G4"/>
<evidence type="ECO:0000256" key="1">
    <source>
        <dbReference type="ARBA" id="ARBA00001947"/>
    </source>
</evidence>
<dbReference type="GO" id="GO:0046872">
    <property type="term" value="F:metal ion binding"/>
    <property type="evidence" value="ECO:0007669"/>
    <property type="project" value="UniProtKB-KW"/>
</dbReference>
<sequence length="229" mass="24820">MHDPGIICKRNVTNDYGRVSVTMLTIGPMNNLTYIVSDGHHESAPCVLIDPAGDPDAIIDAIGWYSCQAIVLTHGHADHVLALPEVAEETGAPVIIHGSEADIIERGQEQLFNPRNHIDPVKVARRVQDGDVISVGSMDFKVIHTPGHTRGGICLYLELSKDGRGLLFSGDTLFCGATGRTDLEGGSDKQMRQSMRTKLAPLPDITVVYPGHESTTTIGAERRRTIMAF</sequence>
<name>C7N8G4_SLAHD</name>
<dbReference type="CDD" id="cd06262">
    <property type="entry name" value="metallo-hydrolase-like_MBL-fold"/>
    <property type="match status" value="1"/>
</dbReference>
<comment type="cofactor">
    <cofactor evidence="1">
        <name>Zn(2+)</name>
        <dbReference type="ChEBI" id="CHEBI:29105"/>
    </cofactor>
</comment>
<keyword evidence="3 6" id="KW-0378">Hydrolase</keyword>
<dbReference type="EMBL" id="CP001684">
    <property type="protein sequence ID" value="ACV23199.1"/>
    <property type="molecule type" value="Genomic_DNA"/>
</dbReference>
<dbReference type="RefSeq" id="WP_012799299.1">
    <property type="nucleotide sequence ID" value="NC_013165.1"/>
</dbReference>
<proteinExistence type="predicted"/>
<dbReference type="SUPFAM" id="SSF56281">
    <property type="entry name" value="Metallo-hydrolase/oxidoreductase"/>
    <property type="match status" value="1"/>
</dbReference>
<dbReference type="eggNOG" id="COG0491">
    <property type="taxonomic scope" value="Bacteria"/>
</dbReference>
<evidence type="ECO:0000313" key="7">
    <source>
        <dbReference type="Proteomes" id="UP000002026"/>
    </source>
</evidence>
<dbReference type="PANTHER" id="PTHR46233">
    <property type="entry name" value="HYDROXYACYLGLUTATHIONE HYDROLASE GLOC"/>
    <property type="match status" value="1"/>
</dbReference>
<dbReference type="GO" id="GO:0016787">
    <property type="term" value="F:hydrolase activity"/>
    <property type="evidence" value="ECO:0007669"/>
    <property type="project" value="UniProtKB-KW"/>
</dbReference>
<dbReference type="SMART" id="SM00849">
    <property type="entry name" value="Lactamase_B"/>
    <property type="match status" value="1"/>
</dbReference>
<evidence type="ECO:0000313" key="6">
    <source>
        <dbReference type="EMBL" id="ACV23199.1"/>
    </source>
</evidence>
<evidence type="ECO:0000259" key="5">
    <source>
        <dbReference type="SMART" id="SM00849"/>
    </source>
</evidence>
<dbReference type="PANTHER" id="PTHR46233:SF3">
    <property type="entry name" value="HYDROXYACYLGLUTATHIONE HYDROLASE GLOC"/>
    <property type="match status" value="1"/>
</dbReference>
<protein>
    <submittedName>
        <fullName evidence="6">Zn-dependent hydrolase, glyoxylase</fullName>
    </submittedName>
</protein>
<dbReference type="Pfam" id="PF00753">
    <property type="entry name" value="Lactamase_B"/>
    <property type="match status" value="1"/>
</dbReference>
<dbReference type="KEGG" id="shi:Shel_21890"/>